<sequence>MLSGDEGNDQQRVGVDPRPHPGLGEDAGSAGTGAPCGCGKTELGGDFFSGKHGMQIDGVYCKSV</sequence>
<dbReference type="KEGG" id="loa:LOAG_12310"/>
<reference evidence="4" key="2">
    <citation type="submission" date="2016-11" db="UniProtKB">
        <authorList>
            <consortium name="WormBaseParasite"/>
        </authorList>
    </citation>
    <scope>IDENTIFICATION</scope>
</reference>
<dbReference type="RefSeq" id="XP_003147869.1">
    <property type="nucleotide sequence ID" value="XM_003147821.1"/>
</dbReference>
<dbReference type="EMBL" id="JH712627">
    <property type="protein sequence ID" value="EFO16200.1"/>
    <property type="molecule type" value="Genomic_DNA"/>
</dbReference>
<dbReference type="InParanoid" id="A0A1I7VVJ6"/>
<dbReference type="WBParaSite" id="EN70_6769">
    <property type="protein sequence ID" value="EN70_6769"/>
    <property type="gene ID" value="EN70_6769"/>
</dbReference>
<dbReference type="Proteomes" id="UP000095285">
    <property type="component" value="Unassembled WGS sequence"/>
</dbReference>
<name>A0A1I7VVJ6_LOALO</name>
<evidence type="ECO:0000256" key="1">
    <source>
        <dbReference type="SAM" id="MobiDB-lite"/>
    </source>
</evidence>
<evidence type="ECO:0000313" key="2">
    <source>
        <dbReference type="EMBL" id="EFO16200.1"/>
    </source>
</evidence>
<keyword evidence="3" id="KW-1185">Reference proteome</keyword>
<feature type="region of interest" description="Disordered" evidence="1">
    <location>
        <begin position="1"/>
        <end position="35"/>
    </location>
</feature>
<accession>A0A1I7VVJ6</accession>
<dbReference type="AlphaFoldDB" id="A0A1I7VVJ6"/>
<evidence type="ECO:0000313" key="4">
    <source>
        <dbReference type="WBParaSite" id="EN70_6769"/>
    </source>
</evidence>
<evidence type="ECO:0000313" key="3">
    <source>
        <dbReference type="Proteomes" id="UP000095285"/>
    </source>
</evidence>
<proteinExistence type="predicted"/>
<accession>A0A1S0TLH7</accession>
<organism evidence="3 4">
    <name type="scientific">Loa loa</name>
    <name type="common">Eye worm</name>
    <name type="synonym">Filaria loa</name>
    <dbReference type="NCBI Taxonomy" id="7209"/>
    <lineage>
        <taxon>Eukaryota</taxon>
        <taxon>Metazoa</taxon>
        <taxon>Ecdysozoa</taxon>
        <taxon>Nematoda</taxon>
        <taxon>Chromadorea</taxon>
        <taxon>Rhabditida</taxon>
        <taxon>Spirurina</taxon>
        <taxon>Spiruromorpha</taxon>
        <taxon>Filarioidea</taxon>
        <taxon>Onchocercidae</taxon>
        <taxon>Loa</taxon>
    </lineage>
</organism>
<dbReference type="GeneID" id="9949769"/>
<dbReference type="CTD" id="9949769"/>
<reference evidence="2 3" key="1">
    <citation type="submission" date="2012-04" db="EMBL/GenBank/DDBJ databases">
        <title>The Genome Sequence of Loa loa.</title>
        <authorList>
            <consortium name="The Broad Institute Genome Sequencing Platform"/>
            <consortium name="Broad Institute Genome Sequencing Center for Infectious Disease"/>
            <person name="Nutman T.B."/>
            <person name="Fink D.L."/>
            <person name="Russ C."/>
            <person name="Young S."/>
            <person name="Zeng Q."/>
            <person name="Gargeya S."/>
            <person name="Alvarado L."/>
            <person name="Berlin A."/>
            <person name="Chapman S.B."/>
            <person name="Chen Z."/>
            <person name="Freedman E."/>
            <person name="Gellesch M."/>
            <person name="Goldberg J."/>
            <person name="Griggs A."/>
            <person name="Gujja S."/>
            <person name="Heilman E.R."/>
            <person name="Heiman D."/>
            <person name="Howarth C."/>
            <person name="Mehta T."/>
            <person name="Neiman D."/>
            <person name="Pearson M."/>
            <person name="Roberts A."/>
            <person name="Saif S."/>
            <person name="Shea T."/>
            <person name="Shenoy N."/>
            <person name="Sisk P."/>
            <person name="Stolte C."/>
            <person name="Sykes S."/>
            <person name="White J."/>
            <person name="Yandava C."/>
            <person name="Haas B."/>
            <person name="Henn M.R."/>
            <person name="Nusbaum C."/>
            <person name="Birren B."/>
        </authorList>
    </citation>
    <scope>NUCLEOTIDE SEQUENCE [LARGE SCALE GENOMIC DNA]</scope>
</reference>
<protein>
    <submittedName>
        <fullName evidence="2 4">Uncharacterized protein</fullName>
    </submittedName>
</protein>
<gene>
    <name evidence="2 4" type="ORF">LOAG_12310</name>
</gene>